<feature type="domain" description="C2H2-type" evidence="6">
    <location>
        <begin position="303"/>
        <end position="332"/>
    </location>
</feature>
<dbReference type="EMBL" id="JARBDR010000813">
    <property type="protein sequence ID" value="KAJ8305274.1"/>
    <property type="molecule type" value="Genomic_DNA"/>
</dbReference>
<feature type="domain" description="C2H2-type" evidence="6">
    <location>
        <begin position="333"/>
        <end position="362"/>
    </location>
</feature>
<proteinExistence type="predicted"/>
<dbReference type="Pfam" id="PF00096">
    <property type="entry name" value="zf-C2H2"/>
    <property type="match status" value="3"/>
</dbReference>
<dbReference type="InterPro" id="IPR036236">
    <property type="entry name" value="Znf_C2H2_sf"/>
</dbReference>
<comment type="caution">
    <text evidence="7">The sequence shown here is derived from an EMBL/GenBank/DDBJ whole genome shotgun (WGS) entry which is preliminary data.</text>
</comment>
<dbReference type="InterPro" id="IPR013087">
    <property type="entry name" value="Znf_C2H2_type"/>
</dbReference>
<keyword evidence="3" id="KW-0862">Zinc</keyword>
<keyword evidence="2 4" id="KW-0863">Zinc-finger</keyword>
<evidence type="ECO:0000256" key="2">
    <source>
        <dbReference type="ARBA" id="ARBA00022771"/>
    </source>
</evidence>
<dbReference type="SUPFAM" id="SSF57667">
    <property type="entry name" value="beta-beta-alpha zinc fingers"/>
    <property type="match status" value="2"/>
</dbReference>
<dbReference type="PANTHER" id="PTHR23235:SF164">
    <property type="entry name" value="C2H2-TYPE DOMAIN-CONTAINING PROTEIN"/>
    <property type="match status" value="1"/>
</dbReference>
<sequence>MKILAENKIYFMFRRLSSALYSEFVKERRIKTTMYPLSPPNTPPADDQMNSMLSRSNSVVRDAVESLLSIGTMGLVKNTTTSDVEMEDDRISSFSGPPSPPRSVTASPPYCYSDDSNSNPSSGGGFRRESKLAKLLLEGRSEMKNLKQNSCPVSVIVPNTQVNPLMTSQTVSTANSINAQPVVSSGLPNPVFSTPLLNVGMSSNQQGIKSVENIGAQTQNVKAQCTKLPLVISNVSDQAPIVQVIVVNNTSGINISSVNLNSLNMYKAFTDKLCPIAPAPPSGEGNTKAEDLNTNDYRRRRNHSCTFEGCGKTYFKSSHLKAHLRTHTGEKPFKCNWENCERRFARSDELSRHRRTHTGEKKYLCPSPNCGRRFMRSDHLAKHMRRHANKKSPTYVVDTSDKYSDDNSSVGSPLMMDSEDSVSNDIQKHLSPRPATVCG</sequence>
<dbReference type="Gene3D" id="3.30.160.60">
    <property type="entry name" value="Classic Zinc Finger"/>
    <property type="match status" value="3"/>
</dbReference>
<reference evidence="7 8" key="1">
    <citation type="submission" date="2022-12" db="EMBL/GenBank/DDBJ databases">
        <title>Chromosome-level genome of Tegillarca granosa.</title>
        <authorList>
            <person name="Kim J."/>
        </authorList>
    </citation>
    <scope>NUCLEOTIDE SEQUENCE [LARGE SCALE GENOMIC DNA]</scope>
    <source>
        <strain evidence="7">Teg-2019</strain>
        <tissue evidence="7">Adductor muscle</tissue>
    </source>
</reference>
<evidence type="ECO:0000256" key="1">
    <source>
        <dbReference type="ARBA" id="ARBA00022723"/>
    </source>
</evidence>
<keyword evidence="1" id="KW-0479">Metal-binding</keyword>
<name>A0ABQ9EJ20_TEGGR</name>
<dbReference type="Proteomes" id="UP001217089">
    <property type="component" value="Unassembled WGS sequence"/>
</dbReference>
<feature type="domain" description="C2H2-type" evidence="6">
    <location>
        <begin position="363"/>
        <end position="392"/>
    </location>
</feature>
<organism evidence="7 8">
    <name type="scientific">Tegillarca granosa</name>
    <name type="common">Malaysian cockle</name>
    <name type="synonym">Anadara granosa</name>
    <dbReference type="NCBI Taxonomy" id="220873"/>
    <lineage>
        <taxon>Eukaryota</taxon>
        <taxon>Metazoa</taxon>
        <taxon>Spiralia</taxon>
        <taxon>Lophotrochozoa</taxon>
        <taxon>Mollusca</taxon>
        <taxon>Bivalvia</taxon>
        <taxon>Autobranchia</taxon>
        <taxon>Pteriomorphia</taxon>
        <taxon>Arcoida</taxon>
        <taxon>Arcoidea</taxon>
        <taxon>Arcidae</taxon>
        <taxon>Tegillarca</taxon>
    </lineage>
</organism>
<feature type="region of interest" description="Disordered" evidence="5">
    <location>
        <begin position="79"/>
        <end position="127"/>
    </location>
</feature>
<evidence type="ECO:0000313" key="7">
    <source>
        <dbReference type="EMBL" id="KAJ8305274.1"/>
    </source>
</evidence>
<gene>
    <name evidence="7" type="ORF">KUTeg_015819</name>
</gene>
<keyword evidence="8" id="KW-1185">Reference proteome</keyword>
<dbReference type="PROSITE" id="PS50157">
    <property type="entry name" value="ZINC_FINGER_C2H2_2"/>
    <property type="match status" value="3"/>
</dbReference>
<evidence type="ECO:0000259" key="6">
    <source>
        <dbReference type="PROSITE" id="PS50157"/>
    </source>
</evidence>
<dbReference type="PROSITE" id="PS00028">
    <property type="entry name" value="ZINC_FINGER_C2H2_1"/>
    <property type="match status" value="3"/>
</dbReference>
<feature type="region of interest" description="Disordered" evidence="5">
    <location>
        <begin position="384"/>
        <end position="439"/>
    </location>
</feature>
<dbReference type="PANTHER" id="PTHR23235">
    <property type="entry name" value="KRUEPPEL-LIKE TRANSCRIPTION FACTOR"/>
    <property type="match status" value="1"/>
</dbReference>
<evidence type="ECO:0000313" key="8">
    <source>
        <dbReference type="Proteomes" id="UP001217089"/>
    </source>
</evidence>
<evidence type="ECO:0000256" key="3">
    <source>
        <dbReference type="ARBA" id="ARBA00022833"/>
    </source>
</evidence>
<evidence type="ECO:0000256" key="5">
    <source>
        <dbReference type="SAM" id="MobiDB-lite"/>
    </source>
</evidence>
<accession>A0ABQ9EJ20</accession>
<dbReference type="SMART" id="SM00355">
    <property type="entry name" value="ZnF_C2H2"/>
    <property type="match status" value="3"/>
</dbReference>
<protein>
    <recommendedName>
        <fullName evidence="6">C2H2-type domain-containing protein</fullName>
    </recommendedName>
</protein>
<evidence type="ECO:0000256" key="4">
    <source>
        <dbReference type="PROSITE-ProRule" id="PRU00042"/>
    </source>
</evidence>